<dbReference type="InterPro" id="IPR017441">
    <property type="entry name" value="Protein_kinase_ATP_BS"/>
</dbReference>
<keyword evidence="4 7" id="KW-0547">Nucleotide-binding</keyword>
<feature type="transmembrane region" description="Helical" evidence="9">
    <location>
        <begin position="418"/>
        <end position="438"/>
    </location>
</feature>
<dbReference type="InterPro" id="IPR000719">
    <property type="entry name" value="Prot_kinase_dom"/>
</dbReference>
<keyword evidence="9" id="KW-0812">Transmembrane</keyword>
<dbReference type="EMBL" id="JACCAA010000001">
    <property type="protein sequence ID" value="NYG59097.1"/>
    <property type="molecule type" value="Genomic_DNA"/>
</dbReference>
<keyword evidence="6 7" id="KW-0067">ATP-binding</keyword>
<evidence type="ECO:0000256" key="1">
    <source>
        <dbReference type="ARBA" id="ARBA00012513"/>
    </source>
</evidence>
<dbReference type="PROSITE" id="PS50011">
    <property type="entry name" value="PROTEIN_KINASE_DOM"/>
    <property type="match status" value="1"/>
</dbReference>
<feature type="domain" description="Protein kinase" evidence="10">
    <location>
        <begin position="14"/>
        <end position="281"/>
    </location>
</feature>
<feature type="region of interest" description="Disordered" evidence="8">
    <location>
        <begin position="440"/>
        <end position="469"/>
    </location>
</feature>
<keyword evidence="5 11" id="KW-0418">Kinase</keyword>
<name>A0A7Y9UQB9_9ACTN</name>
<dbReference type="PROSITE" id="PS00107">
    <property type="entry name" value="PROTEIN_KINASE_ATP"/>
    <property type="match status" value="1"/>
</dbReference>
<feature type="binding site" evidence="7">
    <location>
        <position position="43"/>
    </location>
    <ligand>
        <name>ATP</name>
        <dbReference type="ChEBI" id="CHEBI:30616"/>
    </ligand>
</feature>
<evidence type="ECO:0000256" key="9">
    <source>
        <dbReference type="SAM" id="Phobius"/>
    </source>
</evidence>
<evidence type="ECO:0000256" key="5">
    <source>
        <dbReference type="ARBA" id="ARBA00022777"/>
    </source>
</evidence>
<evidence type="ECO:0000313" key="11">
    <source>
        <dbReference type="EMBL" id="NYG59097.1"/>
    </source>
</evidence>
<reference evidence="11 12" key="1">
    <citation type="submission" date="2020-07" db="EMBL/GenBank/DDBJ databases">
        <title>Sequencing the genomes of 1000 actinobacteria strains.</title>
        <authorList>
            <person name="Klenk H.-P."/>
        </authorList>
    </citation>
    <scope>NUCLEOTIDE SEQUENCE [LARGE SCALE GENOMIC DNA]</scope>
    <source>
        <strain evidence="11 12">DSM 23819</strain>
    </source>
</reference>
<sequence>MSRPSGPPPILPGFEFVKMLGSGGFSDVYQYEQLGLGRKVAVKVLLTDIHDDVQASFAVEANVMAQLSNHPAIVSVYQAGTTLDGRPFLVMEHCPPPHLAARMRQKPLSVGKALDVTIQLCGAVETAHRLGILHRDIKPANILFTEFGRPALTDFGISVTTGRAGAGEGIGVSVPWAPPEQLSAGVPMGPSSDVYAIAATLWASLVGHSPFHVAGGANDSVSMSARVRSMPLAPSRRHDVPESLERALRTAMAKSPHERYDTALSFARALQGIQAELHQSVTTIDVLDQQVEALEEDAPSGTRVSGFVSIDPEAPAAARPGWGTPLPAAPAMPPPEPGWDASESSLPLPENDATRLRARPTQEPTGAGTGPGTPRYDVPPAASAPGGFGSRGVQGAHGSPGAHDASGVPGAPAPRSRVLAILVGLVVIAIVAGVAIWFGTRSPDATDQPTAPERKADPVDPIGPAGPLEPTDVVVQREASSLTVSWTNPDPQDGDTYLLHLQQDPAALDLSPKGAVESKTTKIVLPSDGEACVTVRTVRASQQSEPVLKCDLGAG</sequence>
<dbReference type="AlphaFoldDB" id="A0A7Y9UQB9"/>
<dbReference type="SUPFAM" id="SSF56112">
    <property type="entry name" value="Protein kinase-like (PK-like)"/>
    <property type="match status" value="1"/>
</dbReference>
<dbReference type="GO" id="GO:0005524">
    <property type="term" value="F:ATP binding"/>
    <property type="evidence" value="ECO:0007669"/>
    <property type="project" value="UniProtKB-UniRule"/>
</dbReference>
<evidence type="ECO:0000256" key="4">
    <source>
        <dbReference type="ARBA" id="ARBA00022741"/>
    </source>
</evidence>
<keyword evidence="9" id="KW-1133">Transmembrane helix</keyword>
<dbReference type="InterPro" id="IPR008271">
    <property type="entry name" value="Ser/Thr_kinase_AS"/>
</dbReference>
<organism evidence="11 12">
    <name type="scientific">Nocardioides daedukensis</name>
    <dbReference type="NCBI Taxonomy" id="634462"/>
    <lineage>
        <taxon>Bacteria</taxon>
        <taxon>Bacillati</taxon>
        <taxon>Actinomycetota</taxon>
        <taxon>Actinomycetes</taxon>
        <taxon>Propionibacteriales</taxon>
        <taxon>Nocardioidaceae</taxon>
        <taxon>Nocardioides</taxon>
    </lineage>
</organism>
<evidence type="ECO:0000313" key="12">
    <source>
        <dbReference type="Proteomes" id="UP000540656"/>
    </source>
</evidence>
<evidence type="ECO:0000256" key="8">
    <source>
        <dbReference type="SAM" id="MobiDB-lite"/>
    </source>
</evidence>
<dbReference type="SMART" id="SM00220">
    <property type="entry name" value="S_TKc"/>
    <property type="match status" value="1"/>
</dbReference>
<dbReference type="PROSITE" id="PS00108">
    <property type="entry name" value="PROTEIN_KINASE_ST"/>
    <property type="match status" value="1"/>
</dbReference>
<proteinExistence type="predicted"/>
<dbReference type="PANTHER" id="PTHR43289:SF6">
    <property type="entry name" value="SERINE_THREONINE-PROTEIN KINASE NEKL-3"/>
    <property type="match status" value="1"/>
</dbReference>
<feature type="region of interest" description="Disordered" evidence="8">
    <location>
        <begin position="315"/>
        <end position="411"/>
    </location>
</feature>
<dbReference type="Gene3D" id="1.10.510.10">
    <property type="entry name" value="Transferase(Phosphotransferase) domain 1"/>
    <property type="match status" value="1"/>
</dbReference>
<dbReference type="Pfam" id="PF00069">
    <property type="entry name" value="Pkinase"/>
    <property type="match status" value="1"/>
</dbReference>
<keyword evidence="9" id="KW-0472">Membrane</keyword>
<dbReference type="InterPro" id="IPR011009">
    <property type="entry name" value="Kinase-like_dom_sf"/>
</dbReference>
<accession>A0A7Y9UQB9</accession>
<dbReference type="Proteomes" id="UP000540656">
    <property type="component" value="Unassembled WGS sequence"/>
</dbReference>
<evidence type="ECO:0000256" key="7">
    <source>
        <dbReference type="PROSITE-ProRule" id="PRU10141"/>
    </source>
</evidence>
<keyword evidence="12" id="KW-1185">Reference proteome</keyword>
<protein>
    <recommendedName>
        <fullName evidence="1">non-specific serine/threonine protein kinase</fullName>
        <ecNumber evidence="1">2.7.11.1</ecNumber>
    </recommendedName>
</protein>
<evidence type="ECO:0000256" key="6">
    <source>
        <dbReference type="ARBA" id="ARBA00022840"/>
    </source>
</evidence>
<keyword evidence="2 11" id="KW-0723">Serine/threonine-protein kinase</keyword>
<dbReference type="RefSeq" id="WP_179502185.1">
    <property type="nucleotide sequence ID" value="NZ_JACCAA010000001.1"/>
</dbReference>
<evidence type="ECO:0000256" key="3">
    <source>
        <dbReference type="ARBA" id="ARBA00022679"/>
    </source>
</evidence>
<dbReference type="GO" id="GO:0004674">
    <property type="term" value="F:protein serine/threonine kinase activity"/>
    <property type="evidence" value="ECO:0007669"/>
    <property type="project" value="UniProtKB-KW"/>
</dbReference>
<dbReference type="CDD" id="cd14014">
    <property type="entry name" value="STKc_PknB_like"/>
    <property type="match status" value="1"/>
</dbReference>
<evidence type="ECO:0000256" key="2">
    <source>
        <dbReference type="ARBA" id="ARBA00022527"/>
    </source>
</evidence>
<evidence type="ECO:0000259" key="10">
    <source>
        <dbReference type="PROSITE" id="PS50011"/>
    </source>
</evidence>
<gene>
    <name evidence="11" type="ORF">BJ980_002020</name>
</gene>
<keyword evidence="3" id="KW-0808">Transferase</keyword>
<feature type="compositionally biased region" description="Pro residues" evidence="8">
    <location>
        <begin position="327"/>
        <end position="337"/>
    </location>
</feature>
<comment type="caution">
    <text evidence="11">The sequence shown here is derived from an EMBL/GenBank/DDBJ whole genome shotgun (WGS) entry which is preliminary data.</text>
</comment>
<dbReference type="Gene3D" id="3.30.200.20">
    <property type="entry name" value="Phosphorylase Kinase, domain 1"/>
    <property type="match status" value="1"/>
</dbReference>
<dbReference type="PANTHER" id="PTHR43289">
    <property type="entry name" value="MITOGEN-ACTIVATED PROTEIN KINASE KINASE KINASE 20-RELATED"/>
    <property type="match status" value="1"/>
</dbReference>
<dbReference type="EC" id="2.7.11.1" evidence="1"/>